<keyword evidence="2" id="KW-0238">DNA-binding</keyword>
<dbReference type="Pfam" id="PF00196">
    <property type="entry name" value="GerE"/>
    <property type="match status" value="1"/>
</dbReference>
<dbReference type="Proteomes" id="UP001595906">
    <property type="component" value="Unassembled WGS sequence"/>
</dbReference>
<keyword evidence="1" id="KW-0805">Transcription regulation</keyword>
<dbReference type="PROSITE" id="PS00622">
    <property type="entry name" value="HTH_LUXR_1"/>
    <property type="match status" value="1"/>
</dbReference>
<dbReference type="EMBL" id="JBHSDC010000002">
    <property type="protein sequence ID" value="MFC4230971.1"/>
    <property type="molecule type" value="Genomic_DNA"/>
</dbReference>
<evidence type="ECO:0000256" key="3">
    <source>
        <dbReference type="ARBA" id="ARBA00023163"/>
    </source>
</evidence>
<dbReference type="RefSeq" id="WP_379012356.1">
    <property type="nucleotide sequence ID" value="NZ_JBHSDC010000002.1"/>
</dbReference>
<dbReference type="SMART" id="SM00421">
    <property type="entry name" value="HTH_LUXR"/>
    <property type="match status" value="1"/>
</dbReference>
<feature type="domain" description="HTH luxR-type" evidence="4">
    <location>
        <begin position="1"/>
        <end position="63"/>
    </location>
</feature>
<dbReference type="PROSITE" id="PS50043">
    <property type="entry name" value="HTH_LUXR_2"/>
    <property type="match status" value="1"/>
</dbReference>
<organism evidence="5 6">
    <name type="scientific">Parasediminibacterium paludis</name>
    <dbReference type="NCBI Taxonomy" id="908966"/>
    <lineage>
        <taxon>Bacteria</taxon>
        <taxon>Pseudomonadati</taxon>
        <taxon>Bacteroidota</taxon>
        <taxon>Chitinophagia</taxon>
        <taxon>Chitinophagales</taxon>
        <taxon>Chitinophagaceae</taxon>
        <taxon>Parasediminibacterium</taxon>
    </lineage>
</organism>
<comment type="caution">
    <text evidence="5">The sequence shown here is derived from an EMBL/GenBank/DDBJ whole genome shotgun (WGS) entry which is preliminary data.</text>
</comment>
<dbReference type="InterPro" id="IPR036388">
    <property type="entry name" value="WH-like_DNA-bd_sf"/>
</dbReference>
<dbReference type="SUPFAM" id="SSF46894">
    <property type="entry name" value="C-terminal effector domain of the bipartite response regulators"/>
    <property type="match status" value="1"/>
</dbReference>
<dbReference type="InterPro" id="IPR000792">
    <property type="entry name" value="Tscrpt_reg_LuxR_C"/>
</dbReference>
<dbReference type="PRINTS" id="PR00038">
    <property type="entry name" value="HTHLUXR"/>
</dbReference>
<evidence type="ECO:0000256" key="2">
    <source>
        <dbReference type="ARBA" id="ARBA00023125"/>
    </source>
</evidence>
<proteinExistence type="predicted"/>
<keyword evidence="6" id="KW-1185">Reference proteome</keyword>
<dbReference type="Gene3D" id="1.10.10.10">
    <property type="entry name" value="Winged helix-like DNA-binding domain superfamily/Winged helix DNA-binding domain"/>
    <property type="match status" value="1"/>
</dbReference>
<evidence type="ECO:0000313" key="6">
    <source>
        <dbReference type="Proteomes" id="UP001595906"/>
    </source>
</evidence>
<evidence type="ECO:0000313" key="5">
    <source>
        <dbReference type="EMBL" id="MFC4230971.1"/>
    </source>
</evidence>
<name>A0ABV8PVC6_9BACT</name>
<dbReference type="PANTHER" id="PTHR44688:SF16">
    <property type="entry name" value="DNA-BINDING TRANSCRIPTIONAL ACTIVATOR DEVR_DOSR"/>
    <property type="match status" value="1"/>
</dbReference>
<evidence type="ECO:0000256" key="1">
    <source>
        <dbReference type="ARBA" id="ARBA00023015"/>
    </source>
</evidence>
<sequence length="67" mass="7853">MENILNPKEEAILQLMLQGKQNKEIATQLYISLDTVKKHNTNIFKKLGVRNRNKAIIRMLKNKYLSI</sequence>
<gene>
    <name evidence="5" type="ORF">ACFOW1_03655</name>
</gene>
<protein>
    <submittedName>
        <fullName evidence="5">Response regulator transcription factor</fullName>
    </submittedName>
</protein>
<accession>A0ABV8PVC6</accession>
<dbReference type="PANTHER" id="PTHR44688">
    <property type="entry name" value="DNA-BINDING TRANSCRIPTIONAL ACTIVATOR DEVR_DOSR"/>
    <property type="match status" value="1"/>
</dbReference>
<dbReference type="InterPro" id="IPR016032">
    <property type="entry name" value="Sig_transdc_resp-reg_C-effctor"/>
</dbReference>
<dbReference type="CDD" id="cd06170">
    <property type="entry name" value="LuxR_C_like"/>
    <property type="match status" value="1"/>
</dbReference>
<reference evidence="6" key="1">
    <citation type="journal article" date="2019" name="Int. J. Syst. Evol. Microbiol.">
        <title>The Global Catalogue of Microorganisms (GCM) 10K type strain sequencing project: providing services to taxonomists for standard genome sequencing and annotation.</title>
        <authorList>
            <consortium name="The Broad Institute Genomics Platform"/>
            <consortium name="The Broad Institute Genome Sequencing Center for Infectious Disease"/>
            <person name="Wu L."/>
            <person name="Ma J."/>
        </authorList>
    </citation>
    <scope>NUCLEOTIDE SEQUENCE [LARGE SCALE GENOMIC DNA]</scope>
    <source>
        <strain evidence="6">CECT 8010</strain>
    </source>
</reference>
<keyword evidence="3" id="KW-0804">Transcription</keyword>
<evidence type="ECO:0000259" key="4">
    <source>
        <dbReference type="PROSITE" id="PS50043"/>
    </source>
</evidence>